<name>T1PIA8_MUSDO</name>
<feature type="compositionally biased region" description="Polar residues" evidence="2">
    <location>
        <begin position="65"/>
        <end position="83"/>
    </location>
</feature>
<feature type="compositionally biased region" description="Polar residues" evidence="2">
    <location>
        <begin position="142"/>
        <end position="170"/>
    </location>
</feature>
<dbReference type="GO" id="GO:0016281">
    <property type="term" value="C:eukaryotic translation initiation factor 4F complex"/>
    <property type="evidence" value="ECO:0007669"/>
    <property type="project" value="TreeGrafter"/>
</dbReference>
<dbReference type="VEuPathDB" id="VectorBase:MDOMA2_013781"/>
<dbReference type="InterPro" id="IPR001040">
    <property type="entry name" value="TIF_eIF_4E"/>
</dbReference>
<feature type="compositionally biased region" description="Polar residues" evidence="2">
    <location>
        <begin position="178"/>
        <end position="194"/>
    </location>
</feature>
<comment type="similarity">
    <text evidence="1">Belongs to the eukaryotic initiation factor 4E family.</text>
</comment>
<dbReference type="InterPro" id="IPR023398">
    <property type="entry name" value="TIF_eIF4e-like"/>
</dbReference>
<dbReference type="EMBL" id="KA648414">
    <property type="protein sequence ID" value="AFP63043.1"/>
    <property type="molecule type" value="mRNA"/>
</dbReference>
<protein>
    <submittedName>
        <fullName evidence="3">Eukaryotic initiation factor 4E</fullName>
    </submittedName>
</protein>
<dbReference type="Pfam" id="PF01652">
    <property type="entry name" value="IF4E"/>
    <property type="match status" value="1"/>
</dbReference>
<dbReference type="VEuPathDB" id="VectorBase:MDOA013777"/>
<dbReference type="FunFam" id="3.30.760.10:FF:000014">
    <property type="entry name" value="Eukaryotic translation initiation factor 4E-4"/>
    <property type="match status" value="1"/>
</dbReference>
<dbReference type="VEuPathDB" id="VectorBase:MDOA010065"/>
<dbReference type="AlphaFoldDB" id="T1PIA8"/>
<evidence type="ECO:0000256" key="1">
    <source>
        <dbReference type="RuleBase" id="RU004374"/>
    </source>
</evidence>
<keyword evidence="1 3" id="KW-0396">Initiation factor</keyword>
<feature type="compositionally biased region" description="Polar residues" evidence="2">
    <location>
        <begin position="201"/>
        <end position="249"/>
    </location>
</feature>
<feature type="compositionally biased region" description="Polar residues" evidence="2">
    <location>
        <begin position="447"/>
        <end position="477"/>
    </location>
</feature>
<feature type="compositionally biased region" description="Low complexity" evidence="2">
    <location>
        <begin position="84"/>
        <end position="94"/>
    </location>
</feature>
<organism evidence="3">
    <name type="scientific">Musca domestica</name>
    <name type="common">House fly</name>
    <dbReference type="NCBI Taxonomy" id="7370"/>
    <lineage>
        <taxon>Eukaryota</taxon>
        <taxon>Metazoa</taxon>
        <taxon>Ecdysozoa</taxon>
        <taxon>Arthropoda</taxon>
        <taxon>Hexapoda</taxon>
        <taxon>Insecta</taxon>
        <taxon>Pterygota</taxon>
        <taxon>Neoptera</taxon>
        <taxon>Endopterygota</taxon>
        <taxon>Diptera</taxon>
        <taxon>Brachycera</taxon>
        <taxon>Muscomorpha</taxon>
        <taxon>Muscoidea</taxon>
        <taxon>Muscidae</taxon>
        <taxon>Musca</taxon>
    </lineage>
</organism>
<feature type="region of interest" description="Disordered" evidence="2">
    <location>
        <begin position="1"/>
        <end position="102"/>
    </location>
</feature>
<keyword evidence="1" id="KW-0694">RNA-binding</keyword>
<dbReference type="PANTHER" id="PTHR11960">
    <property type="entry name" value="EUKARYOTIC TRANSLATION INITIATION FACTOR 4E RELATED"/>
    <property type="match status" value="1"/>
</dbReference>
<feature type="compositionally biased region" description="Polar residues" evidence="2">
    <location>
        <begin position="18"/>
        <end position="32"/>
    </location>
</feature>
<dbReference type="PANTHER" id="PTHR11960:SF18">
    <property type="entry name" value="EUKARYOTIC TRANSLATION INITIATION FACTOR 4E HOMOLOGOUS PROTEIN, ISOFORM B"/>
    <property type="match status" value="1"/>
</dbReference>
<proteinExistence type="evidence at transcript level"/>
<reference evidence="3" key="1">
    <citation type="submission" date="2012-08" db="EMBL/GenBank/DDBJ databases">
        <title>Transcriptome of adult Musca domestica launches a platform for comparative house fly gene expression and characterization of differential gene expression among resistant and susceptible house flies.</title>
        <authorList>
            <person name="Liu N."/>
            <person name="Zhang L."/>
            <person name="Li M."/>
            <person name="Reid W."/>
        </authorList>
    </citation>
    <scope>NUCLEOTIDE SEQUENCE</scope>
    <source>
        <strain evidence="3">ALHF</strain>
        <tissue evidence="3">Whole body</tissue>
    </source>
</reference>
<dbReference type="Gene3D" id="3.30.760.10">
    <property type="entry name" value="RNA Cap, Translation Initiation Factor Eif4e"/>
    <property type="match status" value="1"/>
</dbReference>
<accession>T1PIA8</accession>
<feature type="region of interest" description="Disordered" evidence="2">
    <location>
        <begin position="131"/>
        <end position="298"/>
    </location>
</feature>
<dbReference type="VEuPathDB" id="VectorBase:MDOMA2_017552"/>
<feature type="region of interest" description="Disordered" evidence="2">
    <location>
        <begin position="446"/>
        <end position="477"/>
    </location>
</feature>
<feature type="compositionally biased region" description="Polar residues" evidence="2">
    <location>
        <begin position="1"/>
        <end position="10"/>
    </location>
</feature>
<sequence length="691" mass="79964">MLTSSNSTTDETLKDSQKSNPAGLNTTNQYGLNSNNSNNNNNNNASNSSLTSQNSGDMAAFMQHMHQQVQAHKSSLNTTVGNTQQQQQQQQQSQKDGPTLVPFDMTENQQQAQQAQYQELQKSASLSQFEISKPTSPPQFDLTKTPSLTQFEMPKSSTPPQYDISKSSSYEAPKAEASPSQFDQSKPSNNSQYDMTDASETKQQPPNEQPSKSDSPTNQGEEPKTPSQSSQNEMTKSTSPSQFELQKASSRLLYELPKGPSRLLYELPKGPKSAEKHDISEKRENHVKSESLAEKPDRWERADRFDKSDRFFDRNDRWERSDSRFDKSDRFFDRTEKWERGDSFIRSDSRFDKSDRFERSDSRFDRSERFGLRDDRFDRGDKLERSDRFERNDRFDRSDRFERNERWERNVTADSPGKLEKSERPFDFHSRQFNTYRLYASKKDNSLTETTGLSSKNHTSLDTSSSDSNKPTLKASHNFSNYRHSSEIFESDEDDMDDYDADKMPPMEVDPDDHPLQHEYWLWYSRKGAHRATDYSKSLRMVGRCATIEHWLSLYCKLRRPTALNPFRELSLFKKGIRPMWEDPANSKGGQWLIRLRKNQIDRAWEDICMAMLGEQFMVDDEICGVVLTTKIPECTLSVWNRTASDYFSTTRIRDTLRRILNLPASVPMEYKIHCDSLKYIAINNKGTAKS</sequence>
<dbReference type="SUPFAM" id="SSF55418">
    <property type="entry name" value="eIF4e-like"/>
    <property type="match status" value="1"/>
</dbReference>
<keyword evidence="1" id="KW-0648">Protein biosynthesis</keyword>
<feature type="compositionally biased region" description="Low complexity" evidence="2">
    <location>
        <begin position="33"/>
        <end position="55"/>
    </location>
</feature>
<dbReference type="GO" id="GO:0003743">
    <property type="term" value="F:translation initiation factor activity"/>
    <property type="evidence" value="ECO:0007669"/>
    <property type="project" value="UniProtKB-KW"/>
</dbReference>
<feature type="compositionally biased region" description="Basic and acidic residues" evidence="2">
    <location>
        <begin position="272"/>
        <end position="298"/>
    </location>
</feature>
<evidence type="ECO:0000256" key="2">
    <source>
        <dbReference type="SAM" id="MobiDB-lite"/>
    </source>
</evidence>
<dbReference type="GO" id="GO:0000340">
    <property type="term" value="F:RNA 7-methylguanosine cap binding"/>
    <property type="evidence" value="ECO:0007669"/>
    <property type="project" value="TreeGrafter"/>
</dbReference>
<evidence type="ECO:0000313" key="3">
    <source>
        <dbReference type="EMBL" id="AFP63043.1"/>
    </source>
</evidence>